<dbReference type="SMART" id="SM00343">
    <property type="entry name" value="ZnF_C2HC"/>
    <property type="match status" value="1"/>
</dbReference>
<proteinExistence type="predicted"/>
<evidence type="ECO:0000256" key="5">
    <source>
        <dbReference type="PROSITE-ProRule" id="PRU00047"/>
    </source>
</evidence>
<evidence type="ECO:0000256" key="2">
    <source>
        <dbReference type="ARBA" id="ARBA00023125"/>
    </source>
</evidence>
<reference evidence="9 10" key="1">
    <citation type="submission" date="2022-01" db="EMBL/GenBank/DDBJ databases">
        <authorList>
            <person name="Xiong W."/>
            <person name="Schranz E."/>
        </authorList>
    </citation>
    <scope>NUCLEOTIDE SEQUENCE [LARGE SCALE GENOMIC DNA]</scope>
</reference>
<dbReference type="InterPro" id="IPR001878">
    <property type="entry name" value="Znf_CCHC"/>
</dbReference>
<dbReference type="PROSITE" id="PS51519">
    <property type="entry name" value="RWP_RK"/>
    <property type="match status" value="1"/>
</dbReference>
<dbReference type="InterPro" id="IPR045012">
    <property type="entry name" value="NLP"/>
</dbReference>
<feature type="compositionally biased region" description="Basic residues" evidence="6">
    <location>
        <begin position="167"/>
        <end position="183"/>
    </location>
</feature>
<dbReference type="PANTHER" id="PTHR32002">
    <property type="entry name" value="PROTEIN NLP8"/>
    <property type="match status" value="1"/>
</dbReference>
<gene>
    <name evidence="9" type="ORF">LVIROSA_LOCUS10754</name>
</gene>
<evidence type="ECO:0000259" key="8">
    <source>
        <dbReference type="PROSITE" id="PS51519"/>
    </source>
</evidence>
<dbReference type="InterPro" id="IPR036875">
    <property type="entry name" value="Znf_CCHC_sf"/>
</dbReference>
<evidence type="ECO:0000256" key="1">
    <source>
        <dbReference type="ARBA" id="ARBA00023015"/>
    </source>
</evidence>
<evidence type="ECO:0000259" key="7">
    <source>
        <dbReference type="PROSITE" id="PS50158"/>
    </source>
</evidence>
<evidence type="ECO:0000256" key="3">
    <source>
        <dbReference type="ARBA" id="ARBA00023163"/>
    </source>
</evidence>
<evidence type="ECO:0000313" key="10">
    <source>
        <dbReference type="Proteomes" id="UP001157418"/>
    </source>
</evidence>
<organism evidence="9 10">
    <name type="scientific">Lactuca virosa</name>
    <dbReference type="NCBI Taxonomy" id="75947"/>
    <lineage>
        <taxon>Eukaryota</taxon>
        <taxon>Viridiplantae</taxon>
        <taxon>Streptophyta</taxon>
        <taxon>Embryophyta</taxon>
        <taxon>Tracheophyta</taxon>
        <taxon>Spermatophyta</taxon>
        <taxon>Magnoliopsida</taxon>
        <taxon>eudicotyledons</taxon>
        <taxon>Gunneridae</taxon>
        <taxon>Pentapetalae</taxon>
        <taxon>asterids</taxon>
        <taxon>campanulids</taxon>
        <taxon>Asterales</taxon>
        <taxon>Asteraceae</taxon>
        <taxon>Cichorioideae</taxon>
        <taxon>Cichorieae</taxon>
        <taxon>Lactucinae</taxon>
        <taxon>Lactuca</taxon>
    </lineage>
</organism>
<dbReference type="Pfam" id="PF02042">
    <property type="entry name" value="RWP-RK"/>
    <property type="match status" value="1"/>
</dbReference>
<keyword evidence="3" id="KW-0804">Transcription</keyword>
<keyword evidence="2" id="KW-0238">DNA-binding</keyword>
<accession>A0AAU9MBD7</accession>
<evidence type="ECO:0000256" key="4">
    <source>
        <dbReference type="ARBA" id="ARBA00023242"/>
    </source>
</evidence>
<dbReference type="Pfam" id="PF22936">
    <property type="entry name" value="Pol_BBD"/>
    <property type="match status" value="1"/>
</dbReference>
<feature type="region of interest" description="Disordered" evidence="6">
    <location>
        <begin position="794"/>
        <end position="818"/>
    </location>
</feature>
<dbReference type="PROSITE" id="PS50158">
    <property type="entry name" value="ZF_CCHC"/>
    <property type="match status" value="1"/>
</dbReference>
<keyword evidence="5" id="KW-0479">Metal-binding</keyword>
<keyword evidence="1" id="KW-0805">Transcription regulation</keyword>
<dbReference type="SUPFAM" id="SSF57756">
    <property type="entry name" value="Retrovirus zinc finger-like domains"/>
    <property type="match status" value="1"/>
</dbReference>
<dbReference type="PANTHER" id="PTHR32002:SF56">
    <property type="entry name" value="PB1 DOMAIN, RWP-RK DOMAIN PROTEIN-RELATED"/>
    <property type="match status" value="1"/>
</dbReference>
<keyword evidence="10" id="KW-1185">Reference proteome</keyword>
<dbReference type="GO" id="GO:0008270">
    <property type="term" value="F:zinc ion binding"/>
    <property type="evidence" value="ECO:0007669"/>
    <property type="project" value="UniProtKB-KW"/>
</dbReference>
<dbReference type="InterPro" id="IPR025724">
    <property type="entry name" value="GAG-pre-integrase_dom"/>
</dbReference>
<dbReference type="GO" id="GO:0003677">
    <property type="term" value="F:DNA binding"/>
    <property type="evidence" value="ECO:0007669"/>
    <property type="project" value="UniProtKB-KW"/>
</dbReference>
<dbReference type="EMBL" id="CAKMRJ010001112">
    <property type="protein sequence ID" value="CAH1423479.1"/>
    <property type="molecule type" value="Genomic_DNA"/>
</dbReference>
<evidence type="ECO:0000313" key="9">
    <source>
        <dbReference type="EMBL" id="CAH1423479.1"/>
    </source>
</evidence>
<feature type="region of interest" description="Disordered" evidence="6">
    <location>
        <begin position="148"/>
        <end position="184"/>
    </location>
</feature>
<feature type="domain" description="CCHC-type" evidence="7">
    <location>
        <begin position="194"/>
        <end position="209"/>
    </location>
</feature>
<feature type="compositionally biased region" description="Low complexity" evidence="6">
    <location>
        <begin position="796"/>
        <end position="816"/>
    </location>
</feature>
<dbReference type="InterPro" id="IPR054722">
    <property type="entry name" value="PolX-like_BBD"/>
</dbReference>
<dbReference type="AlphaFoldDB" id="A0AAU9MBD7"/>
<dbReference type="Pfam" id="PF13976">
    <property type="entry name" value="gag_pre-integrs"/>
    <property type="match status" value="1"/>
</dbReference>
<sequence length="893" mass="102912">MNDDKLKVPVFDGHYEHWSEMMENLLRAKQVWNLIDPGIREPVVGVAQSEAEKVKLEELRMKDLQVKHYMYQAIDRVTFEQILDRRTSKAVWESMKKRFAGNDRVKKSMLQKLRRDFEVLEMKTNETIPEYFGRSTLIVHDQKFKKNEKEEEHALKADTGSSPNSKGHCRGRSNFRGRSRSRGRQSVNKETVECYNCHKLGHYSYECPNSKEANYAGFEENEEVMLMIEGSEEEQGVFMVKSSNEDKGLLWFLDSGCSNHMCGNKERFVGFNQGFSNTVKLGNNTRMTVEGKGDVKLVLNGATYVIRDVYYVPDLKNNLLSIGQLQQKGLSFLFQSDVCKVFHPDKGLIFQSGMSTNRMYPLSEDTNEDEEQNTEGCLYSSDDDVAKLCHERLGHISKTSLKTLQSKGMVRDLPKFVIDTSVITSRDVIFEEHKGWNWCQDKEESIEIEELSWGNYDFIDKDYVFIDDHGNEQHEVTESDQSNDEVGPNTATFREGRQRRAPRYLQDYVTSDELDSEEEEINIMEIIHQDPTCYEDAVKEAKWKKAMDMITSELTLSISWSLHFINDEELVKDINSRDESWISDMVEARERGETVILSMGCHKEELEEETNTRDESWIEDMIQAKERDENVILSIGCHKEEQEEEFKAINQFYNGLGFCELEKQTYLEWGTGTGLRRQSKQSSVKNRVKTERNISFQVLQQYFPESLKDAAKNIGVCPTTLKRICRQHGIMRWPSRKIKKVSHSLKKLQLVIDSVQGANGMIKLGSFCTNFPELNSAISPAPKPKVNNRVNLFKTSQTPSNSSSSCNHGSSSLSENVVHTENAHGSLKKKFLSYNNMNDLLPTPNRKLVDDEVILPQKSTNSIYEGIFKVKAIYSDEKIRFQMSKHWSFGDLH</sequence>
<name>A0AAU9MBD7_9ASTR</name>
<evidence type="ECO:0000256" key="6">
    <source>
        <dbReference type="SAM" id="MobiDB-lite"/>
    </source>
</evidence>
<dbReference type="Pfam" id="PF14223">
    <property type="entry name" value="Retrotran_gag_2"/>
    <property type="match status" value="1"/>
</dbReference>
<dbReference type="Gene3D" id="4.10.60.10">
    <property type="entry name" value="Zinc finger, CCHC-type"/>
    <property type="match status" value="1"/>
</dbReference>
<evidence type="ECO:0008006" key="11">
    <source>
        <dbReference type="Google" id="ProtNLM"/>
    </source>
</evidence>
<keyword evidence="4" id="KW-0539">Nucleus</keyword>
<comment type="caution">
    <text evidence="9">The sequence shown here is derived from an EMBL/GenBank/DDBJ whole genome shotgun (WGS) entry which is preliminary data.</text>
</comment>
<dbReference type="InterPro" id="IPR003035">
    <property type="entry name" value="RWP-RK_dom"/>
</dbReference>
<dbReference type="Proteomes" id="UP001157418">
    <property type="component" value="Unassembled WGS sequence"/>
</dbReference>
<feature type="domain" description="RWP-RK" evidence="8">
    <location>
        <begin position="680"/>
        <end position="761"/>
    </location>
</feature>
<protein>
    <recommendedName>
        <fullName evidence="11">CCHC-type domain-containing protein</fullName>
    </recommendedName>
</protein>
<keyword evidence="5" id="KW-0862">Zinc</keyword>
<dbReference type="GO" id="GO:0003700">
    <property type="term" value="F:DNA-binding transcription factor activity"/>
    <property type="evidence" value="ECO:0007669"/>
    <property type="project" value="InterPro"/>
</dbReference>
<feature type="region of interest" description="Disordered" evidence="6">
    <location>
        <begin position="473"/>
        <end position="494"/>
    </location>
</feature>
<keyword evidence="5" id="KW-0863">Zinc-finger</keyword>